<dbReference type="Proteomes" id="UP000028725">
    <property type="component" value="Unassembled WGS sequence"/>
</dbReference>
<dbReference type="InterPro" id="IPR046342">
    <property type="entry name" value="CBS_dom_sf"/>
</dbReference>
<evidence type="ECO:0000256" key="2">
    <source>
        <dbReference type="PROSITE-ProRule" id="PRU00703"/>
    </source>
</evidence>
<evidence type="ECO:0000313" key="4">
    <source>
        <dbReference type="EMBL" id="KFE67058.1"/>
    </source>
</evidence>
<organism evidence="4 5">
    <name type="scientific">Hyalangium minutum</name>
    <dbReference type="NCBI Taxonomy" id="394096"/>
    <lineage>
        <taxon>Bacteria</taxon>
        <taxon>Pseudomonadati</taxon>
        <taxon>Myxococcota</taxon>
        <taxon>Myxococcia</taxon>
        <taxon>Myxococcales</taxon>
        <taxon>Cystobacterineae</taxon>
        <taxon>Archangiaceae</taxon>
        <taxon>Hyalangium</taxon>
    </lineage>
</organism>
<comment type="caution">
    <text evidence="4">The sequence shown here is derived from an EMBL/GenBank/DDBJ whole genome shotgun (WGS) entry which is preliminary data.</text>
</comment>
<dbReference type="AlphaFoldDB" id="A0A085WH95"/>
<dbReference type="EMBL" id="JMCB01000008">
    <property type="protein sequence ID" value="KFE67058.1"/>
    <property type="molecule type" value="Genomic_DNA"/>
</dbReference>
<dbReference type="STRING" id="394096.DB31_8411"/>
<evidence type="ECO:0000256" key="1">
    <source>
        <dbReference type="ARBA" id="ARBA00023122"/>
    </source>
</evidence>
<dbReference type="SUPFAM" id="SSF54631">
    <property type="entry name" value="CBS-domain pair"/>
    <property type="match status" value="1"/>
</dbReference>
<protein>
    <recommendedName>
        <fullName evidence="3">CBS domain-containing protein</fullName>
    </recommendedName>
</protein>
<dbReference type="SMART" id="SM00116">
    <property type="entry name" value="CBS"/>
    <property type="match status" value="1"/>
</dbReference>
<evidence type="ECO:0000313" key="5">
    <source>
        <dbReference type="Proteomes" id="UP000028725"/>
    </source>
</evidence>
<evidence type="ECO:0000259" key="3">
    <source>
        <dbReference type="PROSITE" id="PS51371"/>
    </source>
</evidence>
<keyword evidence="5" id="KW-1185">Reference proteome</keyword>
<dbReference type="Gene3D" id="3.10.580.10">
    <property type="entry name" value="CBS-domain"/>
    <property type="match status" value="1"/>
</dbReference>
<accession>A0A085WH95</accession>
<dbReference type="PANTHER" id="PTHR43080:SF2">
    <property type="entry name" value="CBS DOMAIN-CONTAINING PROTEIN"/>
    <property type="match status" value="1"/>
</dbReference>
<dbReference type="InterPro" id="IPR051257">
    <property type="entry name" value="Diverse_CBS-Domain"/>
</dbReference>
<dbReference type="PANTHER" id="PTHR43080">
    <property type="entry name" value="CBS DOMAIN-CONTAINING PROTEIN CBSX3, MITOCHONDRIAL"/>
    <property type="match status" value="1"/>
</dbReference>
<dbReference type="PROSITE" id="PS51371">
    <property type="entry name" value="CBS"/>
    <property type="match status" value="1"/>
</dbReference>
<proteinExistence type="predicted"/>
<reference evidence="4 5" key="1">
    <citation type="submission" date="2014-04" db="EMBL/GenBank/DDBJ databases">
        <title>Genome assembly of Hyalangium minutum DSM 14724.</title>
        <authorList>
            <person name="Sharma G."/>
            <person name="Subramanian S."/>
        </authorList>
    </citation>
    <scope>NUCLEOTIDE SEQUENCE [LARGE SCALE GENOMIC DNA]</scope>
    <source>
        <strain evidence="4 5">DSM 14724</strain>
    </source>
</reference>
<sequence>MATALATETVQAAAERMTQQHVGALVVVEDSGQPVGILTDRDIVCRVLNERRDPGTTSIREVMSANPVVARDTERIDEVVFTTFANISAMMARAGTPRARACPCSR</sequence>
<dbReference type="Pfam" id="PF00571">
    <property type="entry name" value="CBS"/>
    <property type="match status" value="1"/>
</dbReference>
<keyword evidence="1 2" id="KW-0129">CBS domain</keyword>
<dbReference type="InterPro" id="IPR000644">
    <property type="entry name" value="CBS_dom"/>
</dbReference>
<gene>
    <name evidence="4" type="ORF">DB31_8411</name>
</gene>
<feature type="domain" description="CBS" evidence="3">
    <location>
        <begin position="1"/>
        <end position="54"/>
    </location>
</feature>
<name>A0A085WH95_9BACT</name>